<dbReference type="STRING" id="344882.ABB29_10890"/>
<dbReference type="Proteomes" id="UP000052052">
    <property type="component" value="Unassembled WGS sequence"/>
</dbReference>
<accession>A0A0R0CGJ2</accession>
<proteinExistence type="predicted"/>
<organism evidence="2 3">
    <name type="scientific">Pseudoxanthomonas dokdonensis</name>
    <dbReference type="NCBI Taxonomy" id="344882"/>
    <lineage>
        <taxon>Bacteria</taxon>
        <taxon>Pseudomonadati</taxon>
        <taxon>Pseudomonadota</taxon>
        <taxon>Gammaproteobacteria</taxon>
        <taxon>Lysobacterales</taxon>
        <taxon>Lysobacteraceae</taxon>
        <taxon>Pseudoxanthomonas</taxon>
    </lineage>
</organism>
<reference evidence="2 3" key="1">
    <citation type="submission" date="2015-05" db="EMBL/GenBank/DDBJ databases">
        <title>Genome sequencing and analysis of members of genus Stenotrophomonas.</title>
        <authorList>
            <person name="Patil P.P."/>
            <person name="Midha S."/>
            <person name="Patil P.B."/>
        </authorList>
    </citation>
    <scope>NUCLEOTIDE SEQUENCE [LARGE SCALE GENOMIC DNA]</scope>
    <source>
        <strain evidence="2 3">DSM 21858</strain>
    </source>
</reference>
<evidence type="ECO:0000313" key="2">
    <source>
        <dbReference type="EMBL" id="KRG68956.1"/>
    </source>
</evidence>
<name>A0A0R0CGJ2_9GAMM</name>
<keyword evidence="3" id="KW-1185">Reference proteome</keyword>
<dbReference type="AlphaFoldDB" id="A0A0R0CGJ2"/>
<protein>
    <submittedName>
        <fullName evidence="2">Uncharacterized protein</fullName>
    </submittedName>
</protein>
<comment type="caution">
    <text evidence="2">The sequence shown here is derived from an EMBL/GenBank/DDBJ whole genome shotgun (WGS) entry which is preliminary data.</text>
</comment>
<evidence type="ECO:0000256" key="1">
    <source>
        <dbReference type="SAM" id="MobiDB-lite"/>
    </source>
</evidence>
<dbReference type="EMBL" id="LDJL01000011">
    <property type="protein sequence ID" value="KRG68956.1"/>
    <property type="molecule type" value="Genomic_DNA"/>
</dbReference>
<feature type="compositionally biased region" description="Low complexity" evidence="1">
    <location>
        <begin position="74"/>
        <end position="92"/>
    </location>
</feature>
<feature type="region of interest" description="Disordered" evidence="1">
    <location>
        <begin position="66"/>
        <end position="92"/>
    </location>
</feature>
<gene>
    <name evidence="2" type="ORF">ABB29_10890</name>
</gene>
<evidence type="ECO:0000313" key="3">
    <source>
        <dbReference type="Proteomes" id="UP000052052"/>
    </source>
</evidence>
<sequence>MLAGNGALAPAPGLSADGSIVTSALSFMGWPIAGLMQRGKATGIAGVSGKIFALPIQRQLRLAQVNAGPPPVQPTGFAPAARPTRRPALAGR</sequence>